<feature type="signal peptide" evidence="1">
    <location>
        <begin position="1"/>
        <end position="19"/>
    </location>
</feature>
<dbReference type="Proteomes" id="UP001224890">
    <property type="component" value="Unassembled WGS sequence"/>
</dbReference>
<keyword evidence="3" id="KW-1185">Reference proteome</keyword>
<gene>
    <name evidence="2" type="ORF">BDP55DRAFT_671551</name>
</gene>
<comment type="caution">
    <text evidence="2">The sequence shown here is derived from an EMBL/GenBank/DDBJ whole genome shotgun (WGS) entry which is preliminary data.</text>
</comment>
<reference evidence="2" key="1">
    <citation type="submission" date="2021-06" db="EMBL/GenBank/DDBJ databases">
        <title>Comparative genomics, transcriptomics and evolutionary studies reveal genomic signatures of adaptation to plant cell wall in hemibiotrophic fungi.</title>
        <authorList>
            <consortium name="DOE Joint Genome Institute"/>
            <person name="Baroncelli R."/>
            <person name="Diaz J.F."/>
            <person name="Benocci T."/>
            <person name="Peng M."/>
            <person name="Battaglia E."/>
            <person name="Haridas S."/>
            <person name="Andreopoulos W."/>
            <person name="Labutti K."/>
            <person name="Pangilinan J."/>
            <person name="Floch G.L."/>
            <person name="Makela M.R."/>
            <person name="Henrissat B."/>
            <person name="Grigoriev I.V."/>
            <person name="Crouch J.A."/>
            <person name="De Vries R.P."/>
            <person name="Sukno S.A."/>
            <person name="Thon M.R."/>
        </authorList>
    </citation>
    <scope>NUCLEOTIDE SEQUENCE</scope>
    <source>
        <strain evidence="2">CBS 193.32</strain>
    </source>
</reference>
<proteinExistence type="predicted"/>
<keyword evidence="1" id="KW-0732">Signal</keyword>
<organism evidence="2 3">
    <name type="scientific">Colletotrichum godetiae</name>
    <dbReference type="NCBI Taxonomy" id="1209918"/>
    <lineage>
        <taxon>Eukaryota</taxon>
        <taxon>Fungi</taxon>
        <taxon>Dikarya</taxon>
        <taxon>Ascomycota</taxon>
        <taxon>Pezizomycotina</taxon>
        <taxon>Sordariomycetes</taxon>
        <taxon>Hypocreomycetidae</taxon>
        <taxon>Glomerellales</taxon>
        <taxon>Glomerellaceae</taxon>
        <taxon>Colletotrichum</taxon>
        <taxon>Colletotrichum acutatum species complex</taxon>
    </lineage>
</organism>
<name>A0AAJ0EV81_9PEZI</name>
<dbReference type="AlphaFoldDB" id="A0AAJ0EV81"/>
<evidence type="ECO:0000313" key="3">
    <source>
        <dbReference type="Proteomes" id="UP001224890"/>
    </source>
</evidence>
<evidence type="ECO:0000313" key="2">
    <source>
        <dbReference type="EMBL" id="KAK1672969.1"/>
    </source>
</evidence>
<dbReference type="EMBL" id="JAHMHR010000034">
    <property type="protein sequence ID" value="KAK1672969.1"/>
    <property type="molecule type" value="Genomic_DNA"/>
</dbReference>
<protein>
    <submittedName>
        <fullName evidence="2">Uncharacterized protein</fullName>
    </submittedName>
</protein>
<dbReference type="RefSeq" id="XP_060426972.1">
    <property type="nucleotide sequence ID" value="XM_060575463.1"/>
</dbReference>
<sequence length="71" mass="7351">GGQTLRHNLVLLMITLSRGTLPPILGRSFSATALPILHTRGGKSNNGNCISDGGCPFFLEAAGVVFAEDGL</sequence>
<evidence type="ECO:0000256" key="1">
    <source>
        <dbReference type="SAM" id="SignalP"/>
    </source>
</evidence>
<dbReference type="GeneID" id="85459989"/>
<accession>A0AAJ0EV81</accession>
<feature type="non-terminal residue" evidence="2">
    <location>
        <position position="1"/>
    </location>
</feature>
<feature type="chain" id="PRO_5042533374" evidence="1">
    <location>
        <begin position="20"/>
        <end position="71"/>
    </location>
</feature>